<dbReference type="NCBIfam" id="TIGR03612">
    <property type="entry name" value="RutA"/>
    <property type="match status" value="1"/>
</dbReference>
<accession>A0A3D8R124</accession>
<keyword evidence="1" id="KW-0285">Flavoprotein</keyword>
<evidence type="ECO:0000313" key="8">
    <source>
        <dbReference type="Proteomes" id="UP000256645"/>
    </source>
</evidence>
<dbReference type="GO" id="GO:0006212">
    <property type="term" value="P:uracil catabolic process"/>
    <property type="evidence" value="ECO:0007669"/>
    <property type="project" value="InterPro"/>
</dbReference>
<keyword evidence="2" id="KW-0288">FMN</keyword>
<feature type="domain" description="Luciferase-like" evidence="6">
    <location>
        <begin position="8"/>
        <end position="297"/>
    </location>
</feature>
<dbReference type="GO" id="GO:0008726">
    <property type="term" value="F:alkanesulfonate monooxygenase activity"/>
    <property type="evidence" value="ECO:0007669"/>
    <property type="project" value="TreeGrafter"/>
</dbReference>
<evidence type="ECO:0000256" key="1">
    <source>
        <dbReference type="ARBA" id="ARBA00022630"/>
    </source>
</evidence>
<dbReference type="Proteomes" id="UP000256645">
    <property type="component" value="Unassembled WGS sequence"/>
</dbReference>
<reference evidence="7 8" key="1">
    <citation type="journal article" date="2018" name="IMA Fungus">
        <title>IMA Genome-F 9: Draft genome sequence of Annulohypoxylon stygium, Aspergillus mulundensis, Berkeleyomyces basicola (syn. Thielaviopsis basicola), Ceratocystis smalleyi, two Cercospora beticola strains, Coleophoma cylindrospora, Fusarium fracticaudum, Phialophora cf. hyalina, and Morchella septimelata.</title>
        <authorList>
            <person name="Wingfield B.D."/>
            <person name="Bills G.F."/>
            <person name="Dong Y."/>
            <person name="Huang W."/>
            <person name="Nel W.J."/>
            <person name="Swalarsk-Parry B.S."/>
            <person name="Vaghefi N."/>
            <person name="Wilken P.M."/>
            <person name="An Z."/>
            <person name="de Beer Z.W."/>
            <person name="De Vos L."/>
            <person name="Chen L."/>
            <person name="Duong T.A."/>
            <person name="Gao Y."/>
            <person name="Hammerbacher A."/>
            <person name="Kikkert J.R."/>
            <person name="Li Y."/>
            <person name="Li H."/>
            <person name="Li K."/>
            <person name="Li Q."/>
            <person name="Liu X."/>
            <person name="Ma X."/>
            <person name="Naidoo K."/>
            <person name="Pethybridge S.J."/>
            <person name="Sun J."/>
            <person name="Steenkamp E.T."/>
            <person name="van der Nest M.A."/>
            <person name="van Wyk S."/>
            <person name="Wingfield M.J."/>
            <person name="Xiong C."/>
            <person name="Yue Q."/>
            <person name="Zhang X."/>
        </authorList>
    </citation>
    <scope>NUCLEOTIDE SEQUENCE [LARGE SCALE GENOMIC DNA]</scope>
    <source>
        <strain evidence="7 8">BP6252</strain>
    </source>
</reference>
<organism evidence="7 8">
    <name type="scientific">Coleophoma cylindrospora</name>
    <dbReference type="NCBI Taxonomy" id="1849047"/>
    <lineage>
        <taxon>Eukaryota</taxon>
        <taxon>Fungi</taxon>
        <taxon>Dikarya</taxon>
        <taxon>Ascomycota</taxon>
        <taxon>Pezizomycotina</taxon>
        <taxon>Leotiomycetes</taxon>
        <taxon>Helotiales</taxon>
        <taxon>Dermateaceae</taxon>
        <taxon>Coleophoma</taxon>
    </lineage>
</organism>
<dbReference type="InterPro" id="IPR036661">
    <property type="entry name" value="Luciferase-like_sf"/>
</dbReference>
<keyword evidence="3" id="KW-0521">NADP</keyword>
<dbReference type="PANTHER" id="PTHR42847">
    <property type="entry name" value="ALKANESULFONATE MONOOXYGENASE"/>
    <property type="match status" value="1"/>
</dbReference>
<name>A0A3D8R124_9HELO</name>
<dbReference type="Gene3D" id="3.20.20.30">
    <property type="entry name" value="Luciferase-like domain"/>
    <property type="match status" value="1"/>
</dbReference>
<dbReference type="InterPro" id="IPR050172">
    <property type="entry name" value="SsuD_RutA_monooxygenase"/>
</dbReference>
<keyword evidence="8" id="KW-1185">Reference proteome</keyword>
<gene>
    <name evidence="7" type="ORF">BP6252_08930</name>
</gene>
<dbReference type="CDD" id="cd01094">
    <property type="entry name" value="Alkanesulfonate_monoxygenase"/>
    <property type="match status" value="1"/>
</dbReference>
<evidence type="ECO:0000256" key="2">
    <source>
        <dbReference type="ARBA" id="ARBA00022643"/>
    </source>
</evidence>
<dbReference type="GO" id="GO:0046306">
    <property type="term" value="P:alkanesulfonate catabolic process"/>
    <property type="evidence" value="ECO:0007669"/>
    <property type="project" value="TreeGrafter"/>
</dbReference>
<evidence type="ECO:0000259" key="6">
    <source>
        <dbReference type="Pfam" id="PF00296"/>
    </source>
</evidence>
<dbReference type="EMBL" id="PDLM01000010">
    <property type="protein sequence ID" value="RDW67534.1"/>
    <property type="molecule type" value="Genomic_DNA"/>
</dbReference>
<protein>
    <submittedName>
        <fullName evidence="7">Putative pyrimidine monooxygenase RutA</fullName>
    </submittedName>
</protein>
<evidence type="ECO:0000256" key="5">
    <source>
        <dbReference type="ARBA" id="ARBA00023033"/>
    </source>
</evidence>
<proteinExistence type="inferred from homology"/>
<dbReference type="HAMAP" id="MF_01699">
    <property type="entry name" value="RutA"/>
    <property type="match status" value="1"/>
</dbReference>
<dbReference type="InterPro" id="IPR011251">
    <property type="entry name" value="Luciferase-like_dom"/>
</dbReference>
<dbReference type="STRING" id="1849047.A0A3D8R124"/>
<evidence type="ECO:0000313" key="7">
    <source>
        <dbReference type="EMBL" id="RDW67534.1"/>
    </source>
</evidence>
<keyword evidence="5 7" id="KW-0503">Monooxygenase</keyword>
<dbReference type="AlphaFoldDB" id="A0A3D8R124"/>
<evidence type="ECO:0000256" key="4">
    <source>
        <dbReference type="ARBA" id="ARBA00023002"/>
    </source>
</evidence>
<dbReference type="OrthoDB" id="2558704at2759"/>
<dbReference type="PANTHER" id="PTHR42847:SF4">
    <property type="entry name" value="ALKANESULFONATE MONOOXYGENASE-RELATED"/>
    <property type="match status" value="1"/>
</dbReference>
<keyword evidence="4" id="KW-0560">Oxidoreductase</keyword>
<dbReference type="Pfam" id="PF00296">
    <property type="entry name" value="Bac_luciferase"/>
    <property type="match status" value="1"/>
</dbReference>
<comment type="caution">
    <text evidence="7">The sequence shown here is derived from an EMBL/GenBank/DDBJ whole genome shotgun (WGS) entry which is preliminary data.</text>
</comment>
<dbReference type="InterPro" id="IPR019914">
    <property type="entry name" value="Pyrimidine_monooxygenase_RutA"/>
</dbReference>
<dbReference type="SUPFAM" id="SSF51679">
    <property type="entry name" value="Bacterial luciferase-like"/>
    <property type="match status" value="1"/>
</dbReference>
<sequence>MSDTKDIQIGVFIPIGNNGWIISENSPTYKPTFELNKEIVVKAEKYGFDFALSMIKMRGYGGVTQHWDYNLESFTLMAGLAAVTQKIKLFASTPVLALPPAVVARMASTIDSIAPGRFGVNIVTGWQTAEYDQMGLWPGDDYFGYRYEYATEYVQVMKDLWSKGSSDFKGKHFTMNDCRLLPMPSEEIKLIAAGQSGPGTTFAAKYCNYNFTSGSGINQPTAFQEANSRLVEAAKTEGRDVGALVLFMIIADETDEAAHAKFEWYNKGTDMEALAWMRNQSGKDVKADNFSTAKRMVQMATNCNGSMSTLIGSYANVASMLDEVASQPIKGVMLTFDDFVKGVEDFGTKIQPLMKSRVNTLKELGM</sequence>
<evidence type="ECO:0000256" key="3">
    <source>
        <dbReference type="ARBA" id="ARBA00022857"/>
    </source>
</evidence>